<keyword evidence="1" id="KW-0238">DNA-binding</keyword>
<dbReference type="CDD" id="cd22341">
    <property type="entry name" value="NucS-like"/>
    <property type="match status" value="1"/>
</dbReference>
<reference evidence="3 4" key="1">
    <citation type="journal article" date="2019" name="Int. J. Syst. Evol. Microbiol.">
        <title>The Global Catalogue of Microorganisms (GCM) 10K type strain sequencing project: providing services to taxonomists for standard genome sequencing and annotation.</title>
        <authorList>
            <consortium name="The Broad Institute Genomics Platform"/>
            <consortium name="The Broad Institute Genome Sequencing Center for Infectious Disease"/>
            <person name="Wu L."/>
            <person name="Ma J."/>
        </authorList>
    </citation>
    <scope>NUCLEOTIDE SEQUENCE [LARGE SCALE GENOMIC DNA]</scope>
    <source>
        <strain evidence="3 4">JCM 10696</strain>
    </source>
</reference>
<dbReference type="InterPro" id="IPR002793">
    <property type="entry name" value="Endonuclease_NucS"/>
</dbReference>
<dbReference type="InterPro" id="IPR011856">
    <property type="entry name" value="tRNA_endonuc-like_dom_sf"/>
</dbReference>
<name>A0ABN1QTF6_9ACTN</name>
<dbReference type="InterPro" id="IPR048301">
    <property type="entry name" value="NucS_C"/>
</dbReference>
<protein>
    <recommendedName>
        <fullName evidence="2">Endonuclease NucS C-terminal domain-containing protein</fullName>
    </recommendedName>
</protein>
<sequence>MPVEVGLWRVDGDVPERIRSTGIELETQLERLIEQDPDILGDPLLIIGRQVSTSTGGIIDLLAIDGEGNLHVLELKRDRTPRDVVAQVLDYGSWVASLSNQDVRDLHEAYAAGAAFDVAFSEVFGQSPPEDLNSSHHLTVVAHDADVATERIVNYLSSYAVPVNILFFRYFEDDGRRYLARSWLVSETSTVSRTAGRRRGTREEWNGQDWYVSFGEEGGHRNWDDARTYGFVSAGGGLWFSRTLRALPLGGRVFVYIPQTGYVAVGEVIGEAHAFSEAEVIIDGQQRPLRELPLQASYRHSDEDDATTAEYVVPVRWISALPREEAISASGLFANQNSACRLRNSFTIETLTKAFELDT</sequence>
<comment type="caution">
    <text evidence="3">The sequence shown here is derived from an EMBL/GenBank/DDBJ whole genome shotgun (WGS) entry which is preliminary data.</text>
</comment>
<gene>
    <name evidence="3" type="ORF">GCM10009550_22280</name>
</gene>
<keyword evidence="4" id="KW-1185">Reference proteome</keyword>
<dbReference type="EMBL" id="BAAAHH010000006">
    <property type="protein sequence ID" value="GAA0947095.1"/>
    <property type="molecule type" value="Genomic_DNA"/>
</dbReference>
<dbReference type="RefSeq" id="WP_344239560.1">
    <property type="nucleotide sequence ID" value="NZ_BAAAHH010000006.1"/>
</dbReference>
<proteinExistence type="predicted"/>
<dbReference type="Gene3D" id="3.40.1350.10">
    <property type="match status" value="1"/>
</dbReference>
<evidence type="ECO:0000259" key="2">
    <source>
        <dbReference type="Pfam" id="PF01939"/>
    </source>
</evidence>
<evidence type="ECO:0000313" key="4">
    <source>
        <dbReference type="Proteomes" id="UP001500665"/>
    </source>
</evidence>
<organism evidence="3 4">
    <name type="scientific">Actinocorallia libanotica</name>
    <dbReference type="NCBI Taxonomy" id="46162"/>
    <lineage>
        <taxon>Bacteria</taxon>
        <taxon>Bacillati</taxon>
        <taxon>Actinomycetota</taxon>
        <taxon>Actinomycetes</taxon>
        <taxon>Streptosporangiales</taxon>
        <taxon>Thermomonosporaceae</taxon>
        <taxon>Actinocorallia</taxon>
    </lineage>
</organism>
<evidence type="ECO:0000256" key="1">
    <source>
        <dbReference type="ARBA" id="ARBA00023125"/>
    </source>
</evidence>
<dbReference type="Pfam" id="PF01939">
    <property type="entry name" value="NucS_C"/>
    <property type="match status" value="1"/>
</dbReference>
<dbReference type="Proteomes" id="UP001500665">
    <property type="component" value="Unassembled WGS sequence"/>
</dbReference>
<feature type="domain" description="Endonuclease NucS C-terminal" evidence="2">
    <location>
        <begin position="26"/>
        <end position="91"/>
    </location>
</feature>
<accession>A0ABN1QTF6</accession>
<evidence type="ECO:0000313" key="3">
    <source>
        <dbReference type="EMBL" id="GAA0947095.1"/>
    </source>
</evidence>